<keyword evidence="2" id="KW-0813">Transport</keyword>
<comment type="subcellular location">
    <subcellularLocation>
        <location evidence="1">Nucleus</location>
    </subcellularLocation>
</comment>
<comment type="caution">
    <text evidence="5">The sequence shown here is derived from an EMBL/GenBank/DDBJ whole genome shotgun (WGS) entry which is preliminary data.</text>
</comment>
<dbReference type="AlphaFoldDB" id="A0A8J4YI42"/>
<dbReference type="Pfam" id="PF13874">
    <property type="entry name" value="Nup54"/>
    <property type="match status" value="1"/>
</dbReference>
<dbReference type="Proteomes" id="UP000770661">
    <property type="component" value="Unassembled WGS sequence"/>
</dbReference>
<dbReference type="Gene3D" id="1.20.5.490">
    <property type="entry name" value="Single helix bin"/>
    <property type="match status" value="1"/>
</dbReference>
<dbReference type="GO" id="GO:0006999">
    <property type="term" value="P:nuclear pore organization"/>
    <property type="evidence" value="ECO:0007669"/>
    <property type="project" value="TreeGrafter"/>
</dbReference>
<protein>
    <submittedName>
        <fullName evidence="5">Putative nucleoporin Nup54</fullName>
    </submittedName>
</protein>
<reference evidence="5" key="1">
    <citation type="submission" date="2020-07" db="EMBL/GenBank/DDBJ databases">
        <title>The High-quality genome of the commercially important snow crab, Chionoecetes opilio.</title>
        <authorList>
            <person name="Jeong J.-H."/>
            <person name="Ryu S."/>
        </authorList>
    </citation>
    <scope>NUCLEOTIDE SEQUENCE</scope>
    <source>
        <strain evidence="5">MADBK_172401_WGS</strain>
        <tissue evidence="5">Digestive gland</tissue>
    </source>
</reference>
<evidence type="ECO:0000256" key="3">
    <source>
        <dbReference type="ARBA" id="ARBA00023242"/>
    </source>
</evidence>
<sequence length="132" mass="15434">MAPRWLSMRCLPMNFLSEPTSDFMYNKLFPRGEHTQSLQASMNTTLDEITQPRHKHTMVKAAIQEAEWKQANLTRRVLKLVSAQEIERKRGIPLDQTEEQIRMRLEDLYMQLMQPTQYRSISPVCSLAGLPE</sequence>
<accession>A0A8J4YI42</accession>
<keyword evidence="3" id="KW-0539">Nucleus</keyword>
<feature type="domain" description="Nucleoporin Nup54 alpha-helical" evidence="4">
    <location>
        <begin position="33"/>
        <end position="120"/>
    </location>
</feature>
<proteinExistence type="predicted"/>
<dbReference type="InterPro" id="IPR024864">
    <property type="entry name" value="Nup54/Nup57/Nup44"/>
</dbReference>
<evidence type="ECO:0000313" key="5">
    <source>
        <dbReference type="EMBL" id="KAG0727962.1"/>
    </source>
</evidence>
<evidence type="ECO:0000256" key="1">
    <source>
        <dbReference type="ARBA" id="ARBA00004123"/>
    </source>
</evidence>
<dbReference type="GO" id="GO:0006607">
    <property type="term" value="P:NLS-bearing protein import into nucleus"/>
    <property type="evidence" value="ECO:0007669"/>
    <property type="project" value="TreeGrafter"/>
</dbReference>
<dbReference type="GO" id="GO:0036228">
    <property type="term" value="P:protein localization to nuclear inner membrane"/>
    <property type="evidence" value="ECO:0007669"/>
    <property type="project" value="TreeGrafter"/>
</dbReference>
<keyword evidence="6" id="KW-1185">Reference proteome</keyword>
<name>A0A8J4YI42_CHIOP</name>
<dbReference type="PANTHER" id="PTHR13000:SF0">
    <property type="entry name" value="NUCLEOPORIN P54"/>
    <property type="match status" value="1"/>
</dbReference>
<dbReference type="EMBL" id="JACEEZ010002785">
    <property type="protein sequence ID" value="KAG0727962.1"/>
    <property type="molecule type" value="Genomic_DNA"/>
</dbReference>
<evidence type="ECO:0000256" key="2">
    <source>
        <dbReference type="ARBA" id="ARBA00022448"/>
    </source>
</evidence>
<dbReference type="InterPro" id="IPR025712">
    <property type="entry name" value="Nup54_alpha-helical_dom"/>
</dbReference>
<evidence type="ECO:0000313" key="6">
    <source>
        <dbReference type="Proteomes" id="UP000770661"/>
    </source>
</evidence>
<dbReference type="GO" id="GO:0017056">
    <property type="term" value="F:structural constituent of nuclear pore"/>
    <property type="evidence" value="ECO:0007669"/>
    <property type="project" value="TreeGrafter"/>
</dbReference>
<dbReference type="OrthoDB" id="6360598at2759"/>
<evidence type="ECO:0000259" key="4">
    <source>
        <dbReference type="Pfam" id="PF13874"/>
    </source>
</evidence>
<organism evidence="5 6">
    <name type="scientific">Chionoecetes opilio</name>
    <name type="common">Atlantic snow crab</name>
    <name type="synonym">Cancer opilio</name>
    <dbReference type="NCBI Taxonomy" id="41210"/>
    <lineage>
        <taxon>Eukaryota</taxon>
        <taxon>Metazoa</taxon>
        <taxon>Ecdysozoa</taxon>
        <taxon>Arthropoda</taxon>
        <taxon>Crustacea</taxon>
        <taxon>Multicrustacea</taxon>
        <taxon>Malacostraca</taxon>
        <taxon>Eumalacostraca</taxon>
        <taxon>Eucarida</taxon>
        <taxon>Decapoda</taxon>
        <taxon>Pleocyemata</taxon>
        <taxon>Brachyura</taxon>
        <taxon>Eubrachyura</taxon>
        <taxon>Majoidea</taxon>
        <taxon>Majidae</taxon>
        <taxon>Chionoecetes</taxon>
    </lineage>
</organism>
<dbReference type="PANTHER" id="PTHR13000">
    <property type="entry name" value="NUCLEOPORIN P54"/>
    <property type="match status" value="1"/>
</dbReference>
<gene>
    <name evidence="5" type="primary">Nup54_1</name>
    <name evidence="5" type="ORF">GWK47_033519</name>
</gene>
<dbReference type="GO" id="GO:0044613">
    <property type="term" value="C:nuclear pore central transport channel"/>
    <property type="evidence" value="ECO:0007669"/>
    <property type="project" value="TreeGrafter"/>
</dbReference>